<dbReference type="InterPro" id="IPR036259">
    <property type="entry name" value="MFS_trans_sf"/>
</dbReference>
<keyword evidence="3 7" id="KW-0812">Transmembrane</keyword>
<dbReference type="InterPro" id="IPR020846">
    <property type="entry name" value="MFS_dom"/>
</dbReference>
<evidence type="ECO:0000259" key="8">
    <source>
        <dbReference type="PROSITE" id="PS50850"/>
    </source>
</evidence>
<sequence>MSSDPAAVREPSVATDVDNNTLSTANSTSETYSLPVAVPVLTAKSEAVEIRELEMSNRQSFRDHWRAGVYATCWASACIMTGYCLALPGNFYVSQSFSEKYGSALPDLGAGGQTVFELGAVWKTGLQVGALGGEIVGLYISGESSKKFGNKPTMVGAFWFMAAAAFLTSFAPNVATLVAGQLICGIPWGIFQTLPCTYIKEIAPAGMRPVLFATVNISWLLGQLLSAGVVIACKPLPGPWSYRLPFLLQTVFAIVLSVPVIFSPESPTWLVRNDRIEEAKKSLLRVTRRNAEGFCADDAVDLLVERNNIEEARTKGSSYIDCFKGKNWRRTRIAIGAWVSQSFCGSVLIGLSSLFYEEAGVPGSLPYTFTMVQSALGIVGGLLSSVLAAAFPRRNLFLFGLLSLGAVMLAIGGCSWIGSPGKPSVEAALLAGAGDSVKSTISAKAGWTVGLFLVWVFLYGCTIGPLAYSVASEIGSSRLTTNTIAIARTLYNVFNIVASTLANFQLTSKENPTSPGWGWSTRWTAIFWSGFAFLFAVWSFFYLPEQTGITPDGMDSCFERGIKARAFKKTFIKDGAAKRKEGEKGVRDNGTNLQSLSDGPMQKAEDIV</sequence>
<dbReference type="PROSITE" id="PS50850">
    <property type="entry name" value="MFS"/>
    <property type="match status" value="1"/>
</dbReference>
<feature type="domain" description="Major facilitator superfamily (MFS) profile" evidence="8">
    <location>
        <begin position="70"/>
        <end position="547"/>
    </location>
</feature>
<reference evidence="9 10" key="1">
    <citation type="journal article" date="2024" name="Commun. Biol.">
        <title>Comparative genomic analysis of thermophilic fungi reveals convergent evolutionary adaptations and gene losses.</title>
        <authorList>
            <person name="Steindorff A.S."/>
            <person name="Aguilar-Pontes M.V."/>
            <person name="Robinson A.J."/>
            <person name="Andreopoulos B."/>
            <person name="LaButti K."/>
            <person name="Kuo A."/>
            <person name="Mondo S."/>
            <person name="Riley R."/>
            <person name="Otillar R."/>
            <person name="Haridas S."/>
            <person name="Lipzen A."/>
            <person name="Grimwood J."/>
            <person name="Schmutz J."/>
            <person name="Clum A."/>
            <person name="Reid I.D."/>
            <person name="Moisan M.C."/>
            <person name="Butler G."/>
            <person name="Nguyen T.T.M."/>
            <person name="Dewar K."/>
            <person name="Conant G."/>
            <person name="Drula E."/>
            <person name="Henrissat B."/>
            <person name="Hansel C."/>
            <person name="Singer S."/>
            <person name="Hutchinson M.I."/>
            <person name="de Vries R.P."/>
            <person name="Natvig D.O."/>
            <person name="Powell A.J."/>
            <person name="Tsang A."/>
            <person name="Grigoriev I.V."/>
        </authorList>
    </citation>
    <scope>NUCLEOTIDE SEQUENCE [LARGE SCALE GENOMIC DNA]</scope>
    <source>
        <strain evidence="9 10">CBS 494.80</strain>
    </source>
</reference>
<dbReference type="SUPFAM" id="SSF103473">
    <property type="entry name" value="MFS general substrate transporter"/>
    <property type="match status" value="1"/>
</dbReference>
<protein>
    <recommendedName>
        <fullName evidence="8">Major facilitator superfamily (MFS) profile domain-containing protein</fullName>
    </recommendedName>
</protein>
<feature type="transmembrane region" description="Helical" evidence="7">
    <location>
        <begin position="244"/>
        <end position="262"/>
    </location>
</feature>
<feature type="transmembrane region" description="Helical" evidence="7">
    <location>
        <begin position="210"/>
        <end position="232"/>
    </location>
</feature>
<feature type="compositionally biased region" description="Polar residues" evidence="6">
    <location>
        <begin position="17"/>
        <end position="27"/>
    </location>
</feature>
<feature type="region of interest" description="Disordered" evidence="6">
    <location>
        <begin position="1"/>
        <end position="27"/>
    </location>
</feature>
<dbReference type="InterPro" id="IPR050360">
    <property type="entry name" value="MFS_Sugar_Transporters"/>
</dbReference>
<name>A0ABR4CGH7_9HELO</name>
<dbReference type="PANTHER" id="PTHR48022">
    <property type="entry name" value="PLASTIDIC GLUCOSE TRANSPORTER 4"/>
    <property type="match status" value="1"/>
</dbReference>
<evidence type="ECO:0000256" key="5">
    <source>
        <dbReference type="ARBA" id="ARBA00023136"/>
    </source>
</evidence>
<dbReference type="PROSITE" id="PS00217">
    <property type="entry name" value="SUGAR_TRANSPORT_2"/>
    <property type="match status" value="1"/>
</dbReference>
<feature type="transmembrane region" description="Helical" evidence="7">
    <location>
        <begin position="396"/>
        <end position="418"/>
    </location>
</feature>
<keyword evidence="10" id="KW-1185">Reference proteome</keyword>
<evidence type="ECO:0000256" key="3">
    <source>
        <dbReference type="ARBA" id="ARBA00022692"/>
    </source>
</evidence>
<feature type="transmembrane region" description="Helical" evidence="7">
    <location>
        <begin position="333"/>
        <end position="355"/>
    </location>
</feature>
<feature type="transmembrane region" description="Helical" evidence="7">
    <location>
        <begin position="489"/>
        <end position="506"/>
    </location>
</feature>
<feature type="region of interest" description="Disordered" evidence="6">
    <location>
        <begin position="578"/>
        <end position="608"/>
    </location>
</feature>
<dbReference type="InterPro" id="IPR005829">
    <property type="entry name" value="Sugar_transporter_CS"/>
</dbReference>
<evidence type="ECO:0000256" key="2">
    <source>
        <dbReference type="ARBA" id="ARBA00010992"/>
    </source>
</evidence>
<comment type="caution">
    <text evidence="9">The sequence shown here is derived from an EMBL/GenBank/DDBJ whole genome shotgun (WGS) entry which is preliminary data.</text>
</comment>
<feature type="transmembrane region" description="Helical" evidence="7">
    <location>
        <begin position="153"/>
        <end position="171"/>
    </location>
</feature>
<evidence type="ECO:0000256" key="6">
    <source>
        <dbReference type="SAM" id="MobiDB-lite"/>
    </source>
</evidence>
<comment type="similarity">
    <text evidence="2">Belongs to the major facilitator superfamily. Sugar transporter (TC 2.A.1.1) family.</text>
</comment>
<dbReference type="Proteomes" id="UP001595075">
    <property type="component" value="Unassembled WGS sequence"/>
</dbReference>
<evidence type="ECO:0000256" key="7">
    <source>
        <dbReference type="SAM" id="Phobius"/>
    </source>
</evidence>
<accession>A0ABR4CGH7</accession>
<keyword evidence="4 7" id="KW-1133">Transmembrane helix</keyword>
<feature type="transmembrane region" description="Helical" evidence="7">
    <location>
        <begin position="367"/>
        <end position="389"/>
    </location>
</feature>
<dbReference type="InterPro" id="IPR005828">
    <property type="entry name" value="MFS_sugar_transport-like"/>
</dbReference>
<feature type="transmembrane region" description="Helical" evidence="7">
    <location>
        <begin position="526"/>
        <end position="544"/>
    </location>
</feature>
<dbReference type="EMBL" id="JAZHXI010000008">
    <property type="protein sequence ID" value="KAL2068616.1"/>
    <property type="molecule type" value="Genomic_DNA"/>
</dbReference>
<gene>
    <name evidence="9" type="ORF">VTL71DRAFT_14953</name>
</gene>
<comment type="subcellular location">
    <subcellularLocation>
        <location evidence="1">Membrane</location>
        <topology evidence="1">Multi-pass membrane protein</topology>
    </subcellularLocation>
</comment>
<dbReference type="Pfam" id="PF00083">
    <property type="entry name" value="Sugar_tr"/>
    <property type="match status" value="1"/>
</dbReference>
<feature type="transmembrane region" description="Helical" evidence="7">
    <location>
        <begin position="445"/>
        <end position="468"/>
    </location>
</feature>
<organism evidence="9 10">
    <name type="scientific">Oculimacula yallundae</name>
    <dbReference type="NCBI Taxonomy" id="86028"/>
    <lineage>
        <taxon>Eukaryota</taxon>
        <taxon>Fungi</taxon>
        <taxon>Dikarya</taxon>
        <taxon>Ascomycota</taxon>
        <taxon>Pezizomycotina</taxon>
        <taxon>Leotiomycetes</taxon>
        <taxon>Helotiales</taxon>
        <taxon>Ploettnerulaceae</taxon>
        <taxon>Oculimacula</taxon>
    </lineage>
</organism>
<evidence type="ECO:0000256" key="1">
    <source>
        <dbReference type="ARBA" id="ARBA00004141"/>
    </source>
</evidence>
<dbReference type="Gene3D" id="1.20.1250.20">
    <property type="entry name" value="MFS general substrate transporter like domains"/>
    <property type="match status" value="1"/>
</dbReference>
<dbReference type="PANTHER" id="PTHR48022:SF5">
    <property type="entry name" value="ALPHA-GLUCOSIDES PERMEASE MPH2-RELATED"/>
    <property type="match status" value="1"/>
</dbReference>
<keyword evidence="5 7" id="KW-0472">Membrane</keyword>
<evidence type="ECO:0000256" key="4">
    <source>
        <dbReference type="ARBA" id="ARBA00022989"/>
    </source>
</evidence>
<proteinExistence type="inferred from homology"/>
<evidence type="ECO:0000313" key="10">
    <source>
        <dbReference type="Proteomes" id="UP001595075"/>
    </source>
</evidence>
<evidence type="ECO:0000313" key="9">
    <source>
        <dbReference type="EMBL" id="KAL2068616.1"/>
    </source>
</evidence>
<feature type="compositionally biased region" description="Basic and acidic residues" evidence="6">
    <location>
        <begin position="578"/>
        <end position="587"/>
    </location>
</feature>